<name>A0A7V7RP90_9BACI</name>
<gene>
    <name evidence="1" type="ORF">F7732_00440</name>
</gene>
<proteinExistence type="predicted"/>
<reference evidence="1 2" key="1">
    <citation type="journal article" date="2014" name="Arch. Microbiol.">
        <title>Bacillus mesophilum sp. nov., strain IITR-54T, a novel 4-chlorobiphenyl dechlorinating bacterium.</title>
        <authorList>
            <person name="Manickam N."/>
            <person name="Singh N.K."/>
            <person name="Bajaj A."/>
            <person name="Kumar R.M."/>
            <person name="Kaur G."/>
            <person name="Kaur N."/>
            <person name="Bala M."/>
            <person name="Kumar A."/>
            <person name="Mayilraj S."/>
        </authorList>
    </citation>
    <scope>NUCLEOTIDE SEQUENCE [LARGE SCALE GENOMIC DNA]</scope>
    <source>
        <strain evidence="1 2">IITR-54</strain>
    </source>
</reference>
<dbReference type="OrthoDB" id="3197444at2"/>
<dbReference type="RefSeq" id="WP_151571762.1">
    <property type="nucleotide sequence ID" value="NZ_WBOT01000001.1"/>
</dbReference>
<dbReference type="Proteomes" id="UP000441354">
    <property type="component" value="Unassembled WGS sequence"/>
</dbReference>
<organism evidence="1 2">
    <name type="scientific">Bacillus mesophilum</name>
    <dbReference type="NCBI Taxonomy" id="1071718"/>
    <lineage>
        <taxon>Bacteria</taxon>
        <taxon>Bacillati</taxon>
        <taxon>Bacillota</taxon>
        <taxon>Bacilli</taxon>
        <taxon>Bacillales</taxon>
        <taxon>Bacillaceae</taxon>
        <taxon>Bacillus</taxon>
    </lineage>
</organism>
<dbReference type="InterPro" id="IPR009319">
    <property type="entry name" value="Phage_A118_VSP1"/>
</dbReference>
<sequence length="350" mass="40109">MDKEIQRLIEMYTVASENIQELINVLVDRGLSRKAQEKLLREIQAIINQLTETAGESANSIITQAYMNGSEEAINTLLSQGVQRSAVATTVTTVIHVRAVQEIVDETFYRILENSDHMTGDAKKRIKNVVQEANRRSLIEGVSRRQATKDAVAEMNQKGITGMIAKNGAEIPAEKYMANVIQYHQRKAHVDGVVNRLVDNKRDLVYVNHVGITCPVCAIFQGRVYSVSGNDSRFPPLEQRPPYHGHCVHNVSVWTEEYMDEEEIGKAIADSNRPFEDNRTAANKKKYEEMQRETSQKNETRKQWIRYKARMPGMPDLRTFASHKARNTKKYQGWMEDFRRFGYEIKSRSN</sequence>
<comment type="caution">
    <text evidence="1">The sequence shown here is derived from an EMBL/GenBank/DDBJ whole genome shotgun (WGS) entry which is preliminary data.</text>
</comment>
<keyword evidence="2" id="KW-1185">Reference proteome</keyword>
<protein>
    <submittedName>
        <fullName evidence="1">Minor capsid protein</fullName>
    </submittedName>
</protein>
<dbReference type="EMBL" id="WBOT01000001">
    <property type="protein sequence ID" value="KAB2335078.1"/>
    <property type="molecule type" value="Genomic_DNA"/>
</dbReference>
<dbReference type="GO" id="GO:0005198">
    <property type="term" value="F:structural molecule activity"/>
    <property type="evidence" value="ECO:0007669"/>
    <property type="project" value="InterPro"/>
</dbReference>
<evidence type="ECO:0000313" key="2">
    <source>
        <dbReference type="Proteomes" id="UP000441354"/>
    </source>
</evidence>
<accession>A0A7V7RP90</accession>
<dbReference type="Pfam" id="PF06152">
    <property type="entry name" value="Phage_min_cap2"/>
    <property type="match status" value="1"/>
</dbReference>
<evidence type="ECO:0000313" key="1">
    <source>
        <dbReference type="EMBL" id="KAB2335078.1"/>
    </source>
</evidence>
<dbReference type="AlphaFoldDB" id="A0A7V7RP90"/>